<dbReference type="AlphaFoldDB" id="U2MGD9"/>
<accession>U2MGD9</accession>
<dbReference type="Proteomes" id="UP000017023">
    <property type="component" value="Unassembled WGS sequence"/>
</dbReference>
<name>U2MGD9_9BACT</name>
<dbReference type="RefSeq" id="WP_021826499.1">
    <property type="nucleotide sequence ID" value="NZ_AWGW01000030.1"/>
</dbReference>
<evidence type="ECO:0000313" key="1">
    <source>
        <dbReference type="EMBL" id="ERJ98353.1"/>
    </source>
</evidence>
<dbReference type="PATRIC" id="fig|1395125.3.peg.2442"/>
<dbReference type="GeneID" id="78498838"/>
<proteinExistence type="predicted"/>
<gene>
    <name evidence="1" type="ORF">HMPREF9145_1116</name>
</gene>
<sequence length="248" mass="29001">MDVKKNKHLGQFPDVINEKQLVQLCEKYRDEIGRGTIKGTAYPRIRYVIGRDQFGYANFGDYFFAVDDGLYVWHKEKEYEEDHNPDVVEDFFGHPCEGRGYTCRHIFAGIDTGYDDSEGKRMFTGDIVVARERGGYELGALCLAAWPGRCDDGFYGFPLDNHSLRLDMCTGGDYFLKRIGTIFYQLDPCDEPEPIWHKALGFNWNYWTKEERSNHLVMARYTPNFDKEEWKYLGLEILGAEFEWDKIK</sequence>
<protein>
    <submittedName>
        <fullName evidence="1">Uncharacterized protein</fullName>
    </submittedName>
</protein>
<evidence type="ECO:0000313" key="2">
    <source>
        <dbReference type="Proteomes" id="UP000017023"/>
    </source>
</evidence>
<comment type="caution">
    <text evidence="1">The sequence shown here is derived from an EMBL/GenBank/DDBJ whole genome shotgun (WGS) entry which is preliminary data.</text>
</comment>
<organism evidence="1 2">
    <name type="scientific">Segatella salivae F0493</name>
    <dbReference type="NCBI Taxonomy" id="1395125"/>
    <lineage>
        <taxon>Bacteria</taxon>
        <taxon>Pseudomonadati</taxon>
        <taxon>Bacteroidota</taxon>
        <taxon>Bacteroidia</taxon>
        <taxon>Bacteroidales</taxon>
        <taxon>Prevotellaceae</taxon>
        <taxon>Segatella</taxon>
    </lineage>
</organism>
<dbReference type="EMBL" id="AWGW01000030">
    <property type="protein sequence ID" value="ERJ98353.1"/>
    <property type="molecule type" value="Genomic_DNA"/>
</dbReference>
<reference evidence="1 2" key="1">
    <citation type="submission" date="2013-08" db="EMBL/GenBank/DDBJ databases">
        <authorList>
            <person name="Durkin A.S."/>
            <person name="Haft D.R."/>
            <person name="McCorrison J."/>
            <person name="Torralba M."/>
            <person name="Gillis M."/>
            <person name="Haft D.H."/>
            <person name="Methe B."/>
            <person name="Sutton G."/>
            <person name="Nelson K.E."/>
        </authorList>
    </citation>
    <scope>NUCLEOTIDE SEQUENCE [LARGE SCALE GENOMIC DNA]</scope>
    <source>
        <strain evidence="1 2">F0493</strain>
    </source>
</reference>